<evidence type="ECO:0000313" key="2">
    <source>
        <dbReference type="EMBL" id="KDB52820.1"/>
    </source>
</evidence>
<dbReference type="AlphaFoldDB" id="A0A059KN62"/>
<evidence type="ECO:0000256" key="1">
    <source>
        <dbReference type="SAM" id="Phobius"/>
    </source>
</evidence>
<dbReference type="EMBL" id="AZRA01000039">
    <property type="protein sequence ID" value="KDB52820.1"/>
    <property type="molecule type" value="Genomic_DNA"/>
</dbReference>
<dbReference type="eggNOG" id="COG0699">
    <property type="taxonomic scope" value="Bacteria"/>
</dbReference>
<gene>
    <name evidence="2" type="ORF">X805_15540</name>
</gene>
<dbReference type="PATRIC" id="fig|1286631.3.peg.1530"/>
<name>A0A059KN62_9BURK</name>
<proteinExistence type="predicted"/>
<keyword evidence="1" id="KW-1133">Transmembrane helix</keyword>
<reference evidence="2 3" key="1">
    <citation type="journal article" date="2014" name="FEMS Microbiol. Ecol.">
        <title>Sphaerotilus natans encrusted with nanoball-shaped Fe(III) oxide minerals formed by nitrate-reducing mixotrophic Fe(II) oxidation.</title>
        <authorList>
            <person name="Park S."/>
            <person name="Kim D.H."/>
            <person name="Lee J.H."/>
            <person name="Hur H.G."/>
        </authorList>
    </citation>
    <scope>NUCLEOTIDE SEQUENCE [LARGE SCALE GENOMIC DNA]</scope>
    <source>
        <strain evidence="2 3">DSM 6575</strain>
    </source>
</reference>
<keyword evidence="1" id="KW-0472">Membrane</keyword>
<dbReference type="Proteomes" id="UP000026714">
    <property type="component" value="Unassembled WGS sequence"/>
</dbReference>
<dbReference type="SUPFAM" id="SSF52540">
    <property type="entry name" value="P-loop containing nucleoside triphosphate hydrolases"/>
    <property type="match status" value="1"/>
</dbReference>
<keyword evidence="1" id="KW-0812">Transmembrane</keyword>
<accession>A0A059KN62</accession>
<dbReference type="InterPro" id="IPR027417">
    <property type="entry name" value="P-loop_NTPase"/>
</dbReference>
<sequence length="758" mass="83462">MCLPMENPELLLEPLNRALRDLRAAAAILQNDRDRIDAALLPVMRRLMLAEVVGNQWLLAVGGSQGAGKTTLVRALYDLQGEDARWLAPNEGRGEQLPILVQEDSSCTRPQGLLRQLCPSEDGSHMVLRDVPATDAQQFCRAARGEMPEVMLPVLKVPRRHFQSDRQALILLPGYEAIQRDNRDWQESMRLTLMGASGCILVTDQTRLANQQQQEIQRDLLPPELQACRPWVMVSKTEGLARDPERRDALRLSAARVFFPEEPVETAMQRVLCVGADDPTYRDEWLPAASAMLRDTSAGSGAQRRMQLARLGETIDRDLGRAINLVHSRAALHQQSLAGHGGGSAAQVMDDCLGLFDDAAAELRELYQQSVQDMLEQHGERARHRLDEILVKRHEGLLNKLVRVCDTVSDQHIRLRETLTAAWQAPGDVLPQYVDRISSLTARVLSGPRPVTAALPETATALHRLGYLDADDQPVPSRLTDPQTRRNLRALLAAPGDAPPDRSSEALERTVRLLPAMALEYTRIAAALPALAGVHAETLTPLEDMGRHEAGAPLREQFQQFSEVAVPLLQGLAVMLAIDFSADGRIDTVGSLLSLLGLGDPADPADSTTSSASTLADTAAELSSTVTPVASAAAGGSMAAAITGVIAIGFLINAALTEVRRRDQAMRELSQAMLRSILDRHLVHFMVHFDQLMQALRRHLQQSLRRRYRLDERLMEHDRLACALADASRFQRDMLDALGRSGRDLDPFGLPPNPHRQA</sequence>
<protein>
    <recommendedName>
        <fullName evidence="4">Sugar kinase</fullName>
    </recommendedName>
</protein>
<comment type="caution">
    <text evidence="2">The sequence shown here is derived from an EMBL/GenBank/DDBJ whole genome shotgun (WGS) entry which is preliminary data.</text>
</comment>
<evidence type="ECO:0000313" key="3">
    <source>
        <dbReference type="Proteomes" id="UP000026714"/>
    </source>
</evidence>
<dbReference type="STRING" id="34103.SAMN05421778_11365"/>
<organism evidence="2 3">
    <name type="scientific">Sphaerotilus natans subsp. natans DSM 6575</name>
    <dbReference type="NCBI Taxonomy" id="1286631"/>
    <lineage>
        <taxon>Bacteria</taxon>
        <taxon>Pseudomonadati</taxon>
        <taxon>Pseudomonadota</taxon>
        <taxon>Betaproteobacteria</taxon>
        <taxon>Burkholderiales</taxon>
        <taxon>Sphaerotilaceae</taxon>
        <taxon>Sphaerotilus</taxon>
    </lineage>
</organism>
<keyword evidence="3" id="KW-1185">Reference proteome</keyword>
<feature type="transmembrane region" description="Helical" evidence="1">
    <location>
        <begin position="632"/>
        <end position="656"/>
    </location>
</feature>
<evidence type="ECO:0008006" key="4">
    <source>
        <dbReference type="Google" id="ProtNLM"/>
    </source>
</evidence>